<dbReference type="EMBL" id="UINC01231840">
    <property type="protein sequence ID" value="SVE64555.1"/>
    <property type="molecule type" value="Genomic_DNA"/>
</dbReference>
<protein>
    <submittedName>
        <fullName evidence="1">Uncharacterized protein</fullName>
    </submittedName>
</protein>
<name>A0A383F839_9ZZZZ</name>
<organism evidence="1">
    <name type="scientific">marine metagenome</name>
    <dbReference type="NCBI Taxonomy" id="408172"/>
    <lineage>
        <taxon>unclassified sequences</taxon>
        <taxon>metagenomes</taxon>
        <taxon>ecological metagenomes</taxon>
    </lineage>
</organism>
<feature type="non-terminal residue" evidence="1">
    <location>
        <position position="179"/>
    </location>
</feature>
<accession>A0A383F839</accession>
<proteinExistence type="predicted"/>
<gene>
    <name evidence="1" type="ORF">METZ01_LOCUS517409</name>
</gene>
<reference evidence="1" key="1">
    <citation type="submission" date="2018-05" db="EMBL/GenBank/DDBJ databases">
        <authorList>
            <person name="Lanie J.A."/>
            <person name="Ng W.-L."/>
            <person name="Kazmierczak K.M."/>
            <person name="Andrzejewski T.M."/>
            <person name="Davidsen T.M."/>
            <person name="Wayne K.J."/>
            <person name="Tettelin H."/>
            <person name="Glass J.I."/>
            <person name="Rusch D."/>
            <person name="Podicherti R."/>
            <person name="Tsui H.-C.T."/>
            <person name="Winkler M.E."/>
        </authorList>
    </citation>
    <scope>NUCLEOTIDE SEQUENCE</scope>
</reference>
<sequence length="179" mass="20379">MKKSLITLAMLLNFALGQDYVMFNTQYLELRKGQHSALQAGVKKHNDKFHNGENGPKAYLWYVNTGPYSGQYSWAVGPSKFSDMDQSLSETHVKDWENNVEQYARSHTHIFMVRDEAMTYNPENETVGENILMKRILVKQGDLSSLAKVEVAVKSIADVLKKTNAKIARRVYKSAFRTA</sequence>
<evidence type="ECO:0000313" key="1">
    <source>
        <dbReference type="EMBL" id="SVE64555.1"/>
    </source>
</evidence>
<dbReference type="AlphaFoldDB" id="A0A383F839"/>